<dbReference type="AlphaFoldDB" id="A0A0G0PRG8"/>
<dbReference type="PIRSF" id="PIRSF004681">
    <property type="entry name" value="UCP004681"/>
    <property type="match status" value="1"/>
</dbReference>
<evidence type="ECO:0000313" key="2">
    <source>
        <dbReference type="EMBL" id="KKR30528.1"/>
    </source>
</evidence>
<dbReference type="PANTHER" id="PTHR30615">
    <property type="entry name" value="UNCHARACTERIZED PROTEIN YJBQ-RELATED"/>
    <property type="match status" value="1"/>
</dbReference>
<organism evidence="2 3">
    <name type="scientific">Candidatus Woesebacteria bacterium GW2011_GWA1_39_8</name>
    <dbReference type="NCBI Taxonomy" id="1618552"/>
    <lineage>
        <taxon>Bacteria</taxon>
        <taxon>Candidatus Woeseibacteriota</taxon>
    </lineage>
</organism>
<evidence type="ECO:0000256" key="1">
    <source>
        <dbReference type="ARBA" id="ARBA00005534"/>
    </source>
</evidence>
<reference evidence="2 3" key="1">
    <citation type="journal article" date="2015" name="Nature">
        <title>rRNA introns, odd ribosomes, and small enigmatic genomes across a large radiation of phyla.</title>
        <authorList>
            <person name="Brown C.T."/>
            <person name="Hug L.A."/>
            <person name="Thomas B.C."/>
            <person name="Sharon I."/>
            <person name="Castelle C.J."/>
            <person name="Singh A."/>
            <person name="Wilkins M.J."/>
            <person name="Williams K.H."/>
            <person name="Banfield J.F."/>
        </authorList>
    </citation>
    <scope>NUCLEOTIDE SEQUENCE [LARGE SCALE GENOMIC DNA]</scope>
</reference>
<dbReference type="InterPro" id="IPR001602">
    <property type="entry name" value="UPF0047_YjbQ-like"/>
</dbReference>
<dbReference type="SUPFAM" id="SSF111038">
    <property type="entry name" value="YjbQ-like"/>
    <property type="match status" value="1"/>
</dbReference>
<dbReference type="InterPro" id="IPR035917">
    <property type="entry name" value="YjbQ-like_sf"/>
</dbReference>
<dbReference type="Pfam" id="PF01894">
    <property type="entry name" value="YjbQ"/>
    <property type="match status" value="1"/>
</dbReference>
<dbReference type="Gene3D" id="2.60.120.460">
    <property type="entry name" value="YjbQ-like"/>
    <property type="match status" value="1"/>
</dbReference>
<comment type="caution">
    <text evidence="2">The sequence shown here is derived from an EMBL/GenBank/DDBJ whole genome shotgun (WGS) entry which is preliminary data.</text>
</comment>
<dbReference type="EMBL" id="LBXL01000005">
    <property type="protein sequence ID" value="KKR30528.1"/>
    <property type="molecule type" value="Genomic_DNA"/>
</dbReference>
<dbReference type="Proteomes" id="UP000034793">
    <property type="component" value="Unassembled WGS sequence"/>
</dbReference>
<proteinExistence type="inferred from homology"/>
<accession>A0A0G0PRG8</accession>
<dbReference type="NCBIfam" id="TIGR00149">
    <property type="entry name" value="TIGR00149_YjbQ"/>
    <property type="match status" value="1"/>
</dbReference>
<dbReference type="PANTHER" id="PTHR30615:SF8">
    <property type="entry name" value="UPF0047 PROTEIN C4A8.02C"/>
    <property type="match status" value="1"/>
</dbReference>
<gene>
    <name evidence="2" type="ORF">UT61_C0005G0009</name>
</gene>
<name>A0A0G0PRG8_9BACT</name>
<evidence type="ECO:0008006" key="4">
    <source>
        <dbReference type="Google" id="ProtNLM"/>
    </source>
</evidence>
<evidence type="ECO:0000313" key="3">
    <source>
        <dbReference type="Proteomes" id="UP000034793"/>
    </source>
</evidence>
<comment type="similarity">
    <text evidence="1">Belongs to the UPF0047 family.</text>
</comment>
<sequence>MLKFTITTSKEKGIVDITNLVNDLLIKNGFDEGVCILFVTHTTCALTTADLDPGTDQDYLDAYGAMIPKLDYRHPHDPGHVGDHIASSMIGPGLAIPVTSANMVLGSWQKVILIEFSGPKERHISLTFLSEVKS</sequence>
<protein>
    <recommendedName>
        <fullName evidence="4">Secondary thiamine-phosphate synthase enzyme</fullName>
    </recommendedName>
</protein>